<protein>
    <submittedName>
        <fullName evidence="1">Uncharacterized protein</fullName>
    </submittedName>
</protein>
<dbReference type="OrthoDB" id="4706970at2759"/>
<dbReference type="Proteomes" id="UP000758603">
    <property type="component" value="Unassembled WGS sequence"/>
</dbReference>
<sequence length="271" mass="31083">MDEARHNRQRPRNRQCHVTHDQIREVVEHITKPPLVSMAESQALFHYLVALLQETRFPMSSDAQQVGEAFRALDRFLIDPAAQPWMLRISFWRLAAMIHDLLAIVQQSRYDRKFSERGKSVRSIALGIQKQVVSPMTSTRQLRMRWRLANRWSAFAEGSLIPLVLTIHDQPENIIRDFSYKLDVLRALGQSVKRSYPAKIIDEATELIDLATACAQNKCNSIRLDLLLATFIDARRSTKCLGAEKHQLDEEGDIEMIEAGEWGLVHGSEVD</sequence>
<comment type="caution">
    <text evidence="1">The sequence shown here is derived from an EMBL/GenBank/DDBJ whole genome shotgun (WGS) entry which is preliminary data.</text>
</comment>
<dbReference type="EMBL" id="JAGPXC010000002">
    <property type="protein sequence ID" value="KAH6658638.1"/>
    <property type="molecule type" value="Genomic_DNA"/>
</dbReference>
<evidence type="ECO:0000313" key="2">
    <source>
        <dbReference type="Proteomes" id="UP000758603"/>
    </source>
</evidence>
<reference evidence="1" key="1">
    <citation type="journal article" date="2021" name="Nat. Commun.">
        <title>Genetic determinants of endophytism in the Arabidopsis root mycobiome.</title>
        <authorList>
            <person name="Mesny F."/>
            <person name="Miyauchi S."/>
            <person name="Thiergart T."/>
            <person name="Pickel B."/>
            <person name="Atanasova L."/>
            <person name="Karlsson M."/>
            <person name="Huettel B."/>
            <person name="Barry K.W."/>
            <person name="Haridas S."/>
            <person name="Chen C."/>
            <person name="Bauer D."/>
            <person name="Andreopoulos W."/>
            <person name="Pangilinan J."/>
            <person name="LaButti K."/>
            <person name="Riley R."/>
            <person name="Lipzen A."/>
            <person name="Clum A."/>
            <person name="Drula E."/>
            <person name="Henrissat B."/>
            <person name="Kohler A."/>
            <person name="Grigoriev I.V."/>
            <person name="Martin F.M."/>
            <person name="Hacquard S."/>
        </authorList>
    </citation>
    <scope>NUCLEOTIDE SEQUENCE</scope>
    <source>
        <strain evidence="1">MPI-SDFR-AT-0073</strain>
    </source>
</reference>
<proteinExistence type="predicted"/>
<organism evidence="1 2">
    <name type="scientific">Truncatella angustata</name>
    <dbReference type="NCBI Taxonomy" id="152316"/>
    <lineage>
        <taxon>Eukaryota</taxon>
        <taxon>Fungi</taxon>
        <taxon>Dikarya</taxon>
        <taxon>Ascomycota</taxon>
        <taxon>Pezizomycotina</taxon>
        <taxon>Sordariomycetes</taxon>
        <taxon>Xylariomycetidae</taxon>
        <taxon>Amphisphaeriales</taxon>
        <taxon>Sporocadaceae</taxon>
        <taxon>Truncatella</taxon>
    </lineage>
</organism>
<name>A0A9P9A1S5_9PEZI</name>
<evidence type="ECO:0000313" key="1">
    <source>
        <dbReference type="EMBL" id="KAH6658638.1"/>
    </source>
</evidence>
<dbReference type="GeneID" id="70137657"/>
<dbReference type="AlphaFoldDB" id="A0A9P9A1S5"/>
<accession>A0A9P9A1S5</accession>
<keyword evidence="2" id="KW-1185">Reference proteome</keyword>
<gene>
    <name evidence="1" type="ORF">BKA67DRAFT_674719</name>
</gene>
<dbReference type="RefSeq" id="XP_045962872.1">
    <property type="nucleotide sequence ID" value="XM_046108766.1"/>
</dbReference>